<evidence type="ECO:0000313" key="3">
    <source>
        <dbReference type="Proteomes" id="UP000036908"/>
    </source>
</evidence>
<dbReference type="PANTHER" id="PTHR39217:SF1">
    <property type="entry name" value="GLUTATHIONE SYNTHETASE"/>
    <property type="match status" value="1"/>
</dbReference>
<accession>A0A0L8AKT6</accession>
<feature type="domain" description="Prokaryotic glutathione synthetase ATP-binding" evidence="1">
    <location>
        <begin position="150"/>
        <end position="269"/>
    </location>
</feature>
<dbReference type="InterPro" id="IPR053191">
    <property type="entry name" value="DcsG_Biosynth_Enzyme"/>
</dbReference>
<proteinExistence type="predicted"/>
<protein>
    <recommendedName>
        <fullName evidence="1">Prokaryotic glutathione synthetase ATP-binding domain-containing protein</fullName>
    </recommendedName>
</protein>
<gene>
    <name evidence="2" type="ORF">OB69_11155</name>
</gene>
<name>A0A0L8AKT6_9BACT</name>
<dbReference type="InterPro" id="IPR004218">
    <property type="entry name" value="GSHS_ATP-bd"/>
</dbReference>
<dbReference type="EMBL" id="JSVA01000010">
    <property type="protein sequence ID" value="KOF02842.1"/>
    <property type="molecule type" value="Genomic_DNA"/>
</dbReference>
<dbReference type="GO" id="GO:0004363">
    <property type="term" value="F:glutathione synthase activity"/>
    <property type="evidence" value="ECO:0007669"/>
    <property type="project" value="InterPro"/>
</dbReference>
<evidence type="ECO:0000259" key="1">
    <source>
        <dbReference type="Pfam" id="PF02955"/>
    </source>
</evidence>
<reference evidence="3" key="1">
    <citation type="submission" date="2014-11" db="EMBL/GenBank/DDBJ databases">
        <title>Genome sequencing of Roseivirga sp. D-25.</title>
        <authorList>
            <person name="Selvaratnam C."/>
            <person name="Thevarajoo S."/>
            <person name="Goh K.M."/>
            <person name="Eee R."/>
            <person name="Chan K.-G."/>
            <person name="Chong C.S."/>
        </authorList>
    </citation>
    <scope>NUCLEOTIDE SEQUENCE [LARGE SCALE GENOMIC DNA]</scope>
    <source>
        <strain evidence="3">D-25</strain>
    </source>
</reference>
<evidence type="ECO:0000313" key="2">
    <source>
        <dbReference type="EMBL" id="KOF02842.1"/>
    </source>
</evidence>
<dbReference type="AlphaFoldDB" id="A0A0L8AKT6"/>
<dbReference type="SUPFAM" id="SSF56059">
    <property type="entry name" value="Glutathione synthetase ATP-binding domain-like"/>
    <property type="match status" value="1"/>
</dbReference>
<dbReference type="GO" id="GO:0005524">
    <property type="term" value="F:ATP binding"/>
    <property type="evidence" value="ECO:0007669"/>
    <property type="project" value="InterPro"/>
</dbReference>
<keyword evidence="3" id="KW-1185">Reference proteome</keyword>
<dbReference type="Pfam" id="PF02955">
    <property type="entry name" value="GSH-S_ATP"/>
    <property type="match status" value="1"/>
</dbReference>
<organism evidence="2 3">
    <name type="scientific">Roseivirga seohaensis subsp. aquiponti</name>
    <dbReference type="NCBI Taxonomy" id="1566026"/>
    <lineage>
        <taxon>Bacteria</taxon>
        <taxon>Pseudomonadati</taxon>
        <taxon>Bacteroidota</taxon>
        <taxon>Cytophagia</taxon>
        <taxon>Cytophagales</taxon>
        <taxon>Roseivirgaceae</taxon>
        <taxon>Roseivirga</taxon>
    </lineage>
</organism>
<dbReference type="PATRIC" id="fig|1566026.4.peg.517"/>
<comment type="caution">
    <text evidence="2">The sequence shown here is derived from an EMBL/GenBank/DDBJ whole genome shotgun (WGS) entry which is preliminary data.</text>
</comment>
<dbReference type="PANTHER" id="PTHR39217">
    <property type="match status" value="1"/>
</dbReference>
<sequence>MKLYLPQIVTMVQFDIVIATCDKYVAPEKITPYVQNVLTEDQIILSALEKKGLKAVRKSWSDPDFDWSSTDKVLIRTTWDYFERFEEWQLWLDLVSEKSTLINAIDLVRWNMDKHYLGDLEKRGINIPETHYIEKGTTTSLKELHTLTGWEETILKPCVSGASRHTYKLNADNIEAHEAIFQKLIQNEAFMLQPFQKNIFKGEISLMVMGGQFTHAVLKVAKPGDFRVQDDFGGSVHDYQPTQAEMDFAEKAVSVCSPSPSLARVDIIRDNNDELAIIELEMIEPELWFRLNPKAADVLAGCI</sequence>
<dbReference type="Proteomes" id="UP000036908">
    <property type="component" value="Unassembled WGS sequence"/>
</dbReference>
<dbReference type="Gene3D" id="3.30.470.20">
    <property type="entry name" value="ATP-grasp fold, B domain"/>
    <property type="match status" value="1"/>
</dbReference>